<reference evidence="4" key="1">
    <citation type="submission" date="2022-02" db="EMBL/GenBank/DDBJ databases">
        <authorList>
            <person name="Lee M."/>
            <person name="Kim S.-J."/>
            <person name="Jung M.-Y."/>
        </authorList>
    </citation>
    <scope>NUCLEOTIDE SEQUENCE</scope>
    <source>
        <strain evidence="4">JHP9</strain>
    </source>
</reference>
<dbReference type="EMBL" id="JAKNCJ010000002">
    <property type="protein sequence ID" value="MCL6422773.1"/>
    <property type="molecule type" value="Genomic_DNA"/>
</dbReference>
<dbReference type="PANTHER" id="PTHR32060:SF30">
    <property type="entry name" value="CARBOXY-TERMINAL PROCESSING PROTEASE CTPA"/>
    <property type="match status" value="1"/>
</dbReference>
<organism evidence="4 5">
    <name type="scientific">Brachybacterium equifaecis</name>
    <dbReference type="NCBI Taxonomy" id="2910770"/>
    <lineage>
        <taxon>Bacteria</taxon>
        <taxon>Bacillati</taxon>
        <taxon>Actinomycetota</taxon>
        <taxon>Actinomycetes</taxon>
        <taxon>Micrococcales</taxon>
        <taxon>Dermabacteraceae</taxon>
        <taxon>Brachybacterium</taxon>
    </lineage>
</organism>
<feature type="domain" description="Tail specific protease" evidence="3">
    <location>
        <begin position="129"/>
        <end position="337"/>
    </location>
</feature>
<evidence type="ECO:0000313" key="4">
    <source>
        <dbReference type="EMBL" id="MCL6422773.1"/>
    </source>
</evidence>
<keyword evidence="5" id="KW-1185">Reference proteome</keyword>
<feature type="region of interest" description="Disordered" evidence="1">
    <location>
        <begin position="1"/>
        <end position="24"/>
    </location>
</feature>
<comment type="caution">
    <text evidence="4">The sequence shown here is derived from an EMBL/GenBank/DDBJ whole genome shotgun (WGS) entry which is preliminary data.</text>
</comment>
<dbReference type="Proteomes" id="UP001203761">
    <property type="component" value="Unassembled WGS sequence"/>
</dbReference>
<evidence type="ECO:0000313" key="5">
    <source>
        <dbReference type="Proteomes" id="UP001203761"/>
    </source>
</evidence>
<feature type="compositionally biased region" description="Pro residues" evidence="1">
    <location>
        <begin position="1"/>
        <end position="21"/>
    </location>
</feature>
<dbReference type="SMART" id="SM00245">
    <property type="entry name" value="TSPc"/>
    <property type="match status" value="1"/>
</dbReference>
<evidence type="ECO:0000259" key="3">
    <source>
        <dbReference type="SMART" id="SM00245"/>
    </source>
</evidence>
<protein>
    <submittedName>
        <fullName evidence="4">S41 family peptidase</fullName>
    </submittedName>
</protein>
<dbReference type="SUPFAM" id="SSF52096">
    <property type="entry name" value="ClpP/crotonase"/>
    <property type="match status" value="1"/>
</dbReference>
<evidence type="ECO:0000256" key="2">
    <source>
        <dbReference type="SAM" id="Phobius"/>
    </source>
</evidence>
<dbReference type="Pfam" id="PF03572">
    <property type="entry name" value="Peptidase_S41"/>
    <property type="match status" value="1"/>
</dbReference>
<gene>
    <name evidence="4" type="ORF">Bequi_05120</name>
</gene>
<dbReference type="Gene3D" id="3.90.226.10">
    <property type="entry name" value="2-enoyl-CoA Hydratase, Chain A, domain 1"/>
    <property type="match status" value="1"/>
</dbReference>
<accession>A0ABT0QYN2</accession>
<keyword evidence="2" id="KW-0472">Membrane</keyword>
<sequence length="356" mass="36769">MSSTPAPHPAPASAPAAPAPRPARRRRPLRTALIVLLVILALVVGLGVLAVQTVGPRFGIYLFPPSVKSYSATALDVLDQGYYATGPEWEQARADVVAAADGADDYADIHDELAAAAEIAGGKHSRFMTPEESRESADSATADFAAPTVTTANGITTITIPELGGVSEELQQQYAQTAADGIAQAAPQTCGWIVDLRGNRGGTMYPMLSGLAPLLPDGEAFTMQTREGEPMALTIQADGAGMGSTLVSVGEQPKITGQPIAVLQDDMTASSGEAVATSFRGLDQVESFGTPSAGYTSANIVVPLYDGATIVLTTSMYVDRDGVNLQEQPIQPDHPTDADAAADGAAGWISEQGCTG</sequence>
<dbReference type="InterPro" id="IPR029045">
    <property type="entry name" value="ClpP/crotonase-like_dom_sf"/>
</dbReference>
<dbReference type="InterPro" id="IPR005151">
    <property type="entry name" value="Tail-specific_protease"/>
</dbReference>
<keyword evidence="2" id="KW-1133">Transmembrane helix</keyword>
<dbReference type="RefSeq" id="WP_249736889.1">
    <property type="nucleotide sequence ID" value="NZ_JAKNCJ010000002.1"/>
</dbReference>
<name>A0ABT0QYN2_9MICO</name>
<evidence type="ECO:0000256" key="1">
    <source>
        <dbReference type="SAM" id="MobiDB-lite"/>
    </source>
</evidence>
<feature type="transmembrane region" description="Helical" evidence="2">
    <location>
        <begin position="31"/>
        <end position="51"/>
    </location>
</feature>
<dbReference type="PANTHER" id="PTHR32060">
    <property type="entry name" value="TAIL-SPECIFIC PROTEASE"/>
    <property type="match status" value="1"/>
</dbReference>
<keyword evidence="2" id="KW-0812">Transmembrane</keyword>
<proteinExistence type="predicted"/>